<protein>
    <submittedName>
        <fullName evidence="1">Uncharacterized protein</fullName>
    </submittedName>
</protein>
<reference evidence="1 2" key="1">
    <citation type="submission" date="2019-10" db="EMBL/GenBank/DDBJ databases">
        <authorList>
            <person name="Palmer J.M."/>
        </authorList>
    </citation>
    <scope>NUCLEOTIDE SEQUENCE [LARGE SCALE GENOMIC DNA]</scope>
    <source>
        <strain evidence="1 2">TWF694</strain>
    </source>
</reference>
<dbReference type="EMBL" id="JAVHJO010000015">
    <property type="protein sequence ID" value="KAK6527807.1"/>
    <property type="molecule type" value="Genomic_DNA"/>
</dbReference>
<name>A0AAV9WX98_9PEZI</name>
<evidence type="ECO:0000313" key="2">
    <source>
        <dbReference type="Proteomes" id="UP001365542"/>
    </source>
</evidence>
<accession>A0AAV9WX98</accession>
<proteinExistence type="predicted"/>
<comment type="caution">
    <text evidence="1">The sequence shown here is derived from an EMBL/GenBank/DDBJ whole genome shotgun (WGS) entry which is preliminary data.</text>
</comment>
<sequence length="170" mass="18270">MSSMNAELPTGDYYISYFELQEPDPETNETNPPKQRYFSKAGYGLYIGAELGFSGPGANGPTKIRLEQSGEKPSLGMYKISVDGVYARPGPGDRGVMVKEGEEITEWFIMKGAGYPPPINNDTYAIFTGPGGKALVPPDISKCPAACPVFIGAEGAPAYSFWVQPANSEE</sequence>
<keyword evidence="2" id="KW-1185">Reference proteome</keyword>
<dbReference type="Proteomes" id="UP001365542">
    <property type="component" value="Unassembled WGS sequence"/>
</dbReference>
<organism evidence="1 2">
    <name type="scientific">Orbilia ellipsospora</name>
    <dbReference type="NCBI Taxonomy" id="2528407"/>
    <lineage>
        <taxon>Eukaryota</taxon>
        <taxon>Fungi</taxon>
        <taxon>Dikarya</taxon>
        <taxon>Ascomycota</taxon>
        <taxon>Pezizomycotina</taxon>
        <taxon>Orbiliomycetes</taxon>
        <taxon>Orbiliales</taxon>
        <taxon>Orbiliaceae</taxon>
        <taxon>Orbilia</taxon>
    </lineage>
</organism>
<evidence type="ECO:0000313" key="1">
    <source>
        <dbReference type="EMBL" id="KAK6527807.1"/>
    </source>
</evidence>
<dbReference type="AlphaFoldDB" id="A0AAV9WX98"/>
<gene>
    <name evidence="1" type="ORF">TWF694_004787</name>
</gene>